<comment type="caution">
    <text evidence="1">The sequence shown here is derived from an EMBL/GenBank/DDBJ whole genome shotgun (WGS) entry which is preliminary data.</text>
</comment>
<dbReference type="AlphaFoldDB" id="A0AAW2EAJ3"/>
<dbReference type="EMBL" id="JADYXP020000025">
    <property type="protein sequence ID" value="KAL0100704.1"/>
    <property type="molecule type" value="Genomic_DNA"/>
</dbReference>
<evidence type="ECO:0000313" key="2">
    <source>
        <dbReference type="Proteomes" id="UP001430953"/>
    </source>
</evidence>
<keyword evidence="2" id="KW-1185">Reference proteome</keyword>
<evidence type="ECO:0000313" key="1">
    <source>
        <dbReference type="EMBL" id="KAL0100704.1"/>
    </source>
</evidence>
<dbReference type="Proteomes" id="UP001430953">
    <property type="component" value="Unassembled WGS sequence"/>
</dbReference>
<sequence>MEGALRSRRVCVALKRCVRGNLSNFSAADVEGRQDGQDVFLDFLLAPIFFILTSELRFYIKNILFTCFET</sequence>
<reference evidence="1 2" key="1">
    <citation type="submission" date="2023-03" db="EMBL/GenBank/DDBJ databases">
        <title>High recombination rates correlate with genetic variation in Cardiocondyla obscurior ants.</title>
        <authorList>
            <person name="Errbii M."/>
        </authorList>
    </citation>
    <scope>NUCLEOTIDE SEQUENCE [LARGE SCALE GENOMIC DNA]</scope>
    <source>
        <strain evidence="1">Alpha-2009</strain>
        <tissue evidence="1">Whole body</tissue>
    </source>
</reference>
<name>A0AAW2EAJ3_9HYME</name>
<accession>A0AAW2EAJ3</accession>
<proteinExistence type="predicted"/>
<protein>
    <submittedName>
        <fullName evidence="1">Uncharacterized protein</fullName>
    </submittedName>
</protein>
<gene>
    <name evidence="1" type="ORF">PUN28_019235</name>
</gene>
<organism evidence="1 2">
    <name type="scientific">Cardiocondyla obscurior</name>
    <dbReference type="NCBI Taxonomy" id="286306"/>
    <lineage>
        <taxon>Eukaryota</taxon>
        <taxon>Metazoa</taxon>
        <taxon>Ecdysozoa</taxon>
        <taxon>Arthropoda</taxon>
        <taxon>Hexapoda</taxon>
        <taxon>Insecta</taxon>
        <taxon>Pterygota</taxon>
        <taxon>Neoptera</taxon>
        <taxon>Endopterygota</taxon>
        <taxon>Hymenoptera</taxon>
        <taxon>Apocrita</taxon>
        <taxon>Aculeata</taxon>
        <taxon>Formicoidea</taxon>
        <taxon>Formicidae</taxon>
        <taxon>Myrmicinae</taxon>
        <taxon>Cardiocondyla</taxon>
    </lineage>
</organism>